<comment type="similarity">
    <text evidence="1">Belongs to the beta-class carbonic anhydrase family.</text>
</comment>
<keyword evidence="6" id="KW-0479">Metal-binding</keyword>
<keyword evidence="3 6" id="KW-0862">Zinc</keyword>
<dbReference type="InterPro" id="IPR015892">
    <property type="entry name" value="Carbonic_anhydrase_CS"/>
</dbReference>
<comment type="caution">
    <text evidence="8">The sequence shown here is derived from an EMBL/GenBank/DDBJ whole genome shotgun (WGS) entry which is preliminary data.</text>
</comment>
<comment type="cofactor">
    <cofactor evidence="6">
        <name>Zn(2+)</name>
        <dbReference type="ChEBI" id="CHEBI:29105"/>
    </cofactor>
    <text evidence="6">Binds 1 zinc ion per subunit.</text>
</comment>
<comment type="catalytic activity">
    <reaction evidence="5">
        <text>hydrogencarbonate + H(+) = CO2 + H2O</text>
        <dbReference type="Rhea" id="RHEA:10748"/>
        <dbReference type="ChEBI" id="CHEBI:15377"/>
        <dbReference type="ChEBI" id="CHEBI:15378"/>
        <dbReference type="ChEBI" id="CHEBI:16526"/>
        <dbReference type="ChEBI" id="CHEBI:17544"/>
        <dbReference type="EC" id="4.2.1.1"/>
    </reaction>
</comment>
<evidence type="ECO:0000256" key="6">
    <source>
        <dbReference type="PIRSR" id="PIRSR601765-1"/>
    </source>
</evidence>
<protein>
    <recommendedName>
        <fullName evidence="2">carbonic anhydrase</fullName>
        <ecNumber evidence="2">4.2.1.1</ecNumber>
    </recommendedName>
</protein>
<feature type="chain" id="PRO_5016660722" description="carbonic anhydrase" evidence="7">
    <location>
        <begin position="21"/>
        <end position="221"/>
    </location>
</feature>
<dbReference type="GO" id="GO:0008270">
    <property type="term" value="F:zinc ion binding"/>
    <property type="evidence" value="ECO:0007669"/>
    <property type="project" value="InterPro"/>
</dbReference>
<feature type="binding site" evidence="6">
    <location>
        <position position="77"/>
    </location>
    <ligand>
        <name>Zn(2+)</name>
        <dbReference type="ChEBI" id="CHEBI:29105"/>
    </ligand>
</feature>
<dbReference type="Proteomes" id="UP000253529">
    <property type="component" value="Unassembled WGS sequence"/>
</dbReference>
<accession>A0A366FF00</accession>
<evidence type="ECO:0000256" key="2">
    <source>
        <dbReference type="ARBA" id="ARBA00012925"/>
    </source>
</evidence>
<proteinExistence type="inferred from homology"/>
<sequence>MGAGALAGAVLAAAAPAALAAEGAPTSLSSDDALAQLKAGNARYVSHPDICALDIAQQRESVAAHQAPWATIIACADSRVPPELIFGGHGVGELFVARNAGNLVDTATLGTVEYGAAVLGSPLIVVLAHTACGAVKAACDVVAKNATYPGAIGTMIEPILPAALAARGADDYVNATAKLSAQRTAARLPASSTLISGLVNDGKLKIVAAIYDLKSGVVTYL</sequence>
<evidence type="ECO:0000313" key="9">
    <source>
        <dbReference type="Proteomes" id="UP000253529"/>
    </source>
</evidence>
<dbReference type="AlphaFoldDB" id="A0A366FF00"/>
<dbReference type="PROSITE" id="PS00704">
    <property type="entry name" value="PROK_CO2_ANHYDRASE_1"/>
    <property type="match status" value="1"/>
</dbReference>
<keyword evidence="4" id="KW-0456">Lyase</keyword>
<name>A0A366FF00_9HYPH</name>
<keyword evidence="9" id="KW-1185">Reference proteome</keyword>
<evidence type="ECO:0000256" key="4">
    <source>
        <dbReference type="ARBA" id="ARBA00023239"/>
    </source>
</evidence>
<evidence type="ECO:0000256" key="7">
    <source>
        <dbReference type="SAM" id="SignalP"/>
    </source>
</evidence>
<dbReference type="SMART" id="SM00947">
    <property type="entry name" value="Pro_CA"/>
    <property type="match status" value="1"/>
</dbReference>
<dbReference type="EMBL" id="QNRK01000014">
    <property type="protein sequence ID" value="RBP12305.1"/>
    <property type="molecule type" value="Genomic_DNA"/>
</dbReference>
<feature type="signal peptide" evidence="7">
    <location>
        <begin position="1"/>
        <end position="20"/>
    </location>
</feature>
<dbReference type="GO" id="GO:0004089">
    <property type="term" value="F:carbonate dehydratase activity"/>
    <property type="evidence" value="ECO:0007669"/>
    <property type="project" value="UniProtKB-EC"/>
</dbReference>
<dbReference type="Pfam" id="PF00484">
    <property type="entry name" value="Pro_CA"/>
    <property type="match status" value="1"/>
</dbReference>
<dbReference type="GO" id="GO:0015976">
    <property type="term" value="P:carbon utilization"/>
    <property type="evidence" value="ECO:0007669"/>
    <property type="project" value="InterPro"/>
</dbReference>
<dbReference type="EC" id="4.2.1.1" evidence="2"/>
<dbReference type="Gene3D" id="3.40.1050.10">
    <property type="entry name" value="Carbonic anhydrase"/>
    <property type="match status" value="1"/>
</dbReference>
<feature type="binding site" evidence="6">
    <location>
        <position position="129"/>
    </location>
    <ligand>
        <name>Zn(2+)</name>
        <dbReference type="ChEBI" id="CHEBI:29105"/>
    </ligand>
</feature>
<dbReference type="PANTHER" id="PTHR11002:SF79">
    <property type="entry name" value="CARBONIC ANHYDRASE 2"/>
    <property type="match status" value="1"/>
</dbReference>
<evidence type="ECO:0000256" key="5">
    <source>
        <dbReference type="ARBA" id="ARBA00048348"/>
    </source>
</evidence>
<dbReference type="InterPro" id="IPR001765">
    <property type="entry name" value="Carbonic_anhydrase"/>
</dbReference>
<evidence type="ECO:0000256" key="1">
    <source>
        <dbReference type="ARBA" id="ARBA00006217"/>
    </source>
</evidence>
<dbReference type="SUPFAM" id="SSF53056">
    <property type="entry name" value="beta-carbonic anhydrase, cab"/>
    <property type="match status" value="1"/>
</dbReference>
<evidence type="ECO:0000256" key="3">
    <source>
        <dbReference type="ARBA" id="ARBA00022833"/>
    </source>
</evidence>
<feature type="binding site" evidence="6">
    <location>
        <position position="75"/>
    </location>
    <ligand>
        <name>Zn(2+)</name>
        <dbReference type="ChEBI" id="CHEBI:29105"/>
    </ligand>
</feature>
<gene>
    <name evidence="8" type="ORF">DFR50_114135</name>
</gene>
<keyword evidence="7" id="KW-0732">Signal</keyword>
<dbReference type="PANTHER" id="PTHR11002">
    <property type="entry name" value="CARBONIC ANHYDRASE"/>
    <property type="match status" value="1"/>
</dbReference>
<evidence type="ECO:0000313" key="8">
    <source>
        <dbReference type="EMBL" id="RBP12305.1"/>
    </source>
</evidence>
<organism evidence="8 9">
    <name type="scientific">Roseiarcus fermentans</name>
    <dbReference type="NCBI Taxonomy" id="1473586"/>
    <lineage>
        <taxon>Bacteria</taxon>
        <taxon>Pseudomonadati</taxon>
        <taxon>Pseudomonadota</taxon>
        <taxon>Alphaproteobacteria</taxon>
        <taxon>Hyphomicrobiales</taxon>
        <taxon>Roseiarcaceae</taxon>
        <taxon>Roseiarcus</taxon>
    </lineage>
</organism>
<dbReference type="InterPro" id="IPR036874">
    <property type="entry name" value="Carbonic_anhydrase_sf"/>
</dbReference>
<feature type="binding site" evidence="6">
    <location>
        <position position="132"/>
    </location>
    <ligand>
        <name>Zn(2+)</name>
        <dbReference type="ChEBI" id="CHEBI:29105"/>
    </ligand>
</feature>
<reference evidence="8 9" key="1">
    <citation type="submission" date="2018-06" db="EMBL/GenBank/DDBJ databases">
        <title>Genomic Encyclopedia of Type Strains, Phase IV (KMG-IV): sequencing the most valuable type-strain genomes for metagenomic binning, comparative biology and taxonomic classification.</title>
        <authorList>
            <person name="Goeker M."/>
        </authorList>
    </citation>
    <scope>NUCLEOTIDE SEQUENCE [LARGE SCALE GENOMIC DNA]</scope>
    <source>
        <strain evidence="8 9">DSM 24875</strain>
    </source>
</reference>